<dbReference type="AlphaFoldDB" id="A0A672IMH4"/>
<name>A0A672IMH4_SALFA</name>
<reference evidence="1" key="1">
    <citation type="submission" date="2025-08" db="UniProtKB">
        <authorList>
            <consortium name="Ensembl"/>
        </authorList>
    </citation>
    <scope>IDENTIFICATION</scope>
</reference>
<evidence type="ECO:0000313" key="2">
    <source>
        <dbReference type="Proteomes" id="UP000472267"/>
    </source>
</evidence>
<accession>A0A672IMH4</accession>
<evidence type="ECO:0008006" key="3">
    <source>
        <dbReference type="Google" id="ProtNLM"/>
    </source>
</evidence>
<dbReference type="Proteomes" id="UP000472267">
    <property type="component" value="Unassembled WGS sequence"/>
</dbReference>
<sequence>MQRNRSKIPESVITCSKNPDSMFPKLMSVLDNYGLKSGYKLNINKTQVLCVNYTPSSLIKQKYKLKWDLQSIKYLGIFITQSKLYEINYNKIKDNIPKGLSKWLHKLETLERIWLEKCDTILYRATN</sequence>
<dbReference type="OMA" id="VITCSKN"/>
<protein>
    <recommendedName>
        <fullName evidence="3">Reverse transcriptase domain-containing protein</fullName>
    </recommendedName>
</protein>
<organism evidence="1 2">
    <name type="scientific">Salarias fasciatus</name>
    <name type="common">Jewelled blenny</name>
    <name type="synonym">Blennius fasciatus</name>
    <dbReference type="NCBI Taxonomy" id="181472"/>
    <lineage>
        <taxon>Eukaryota</taxon>
        <taxon>Metazoa</taxon>
        <taxon>Chordata</taxon>
        <taxon>Craniata</taxon>
        <taxon>Vertebrata</taxon>
        <taxon>Euteleostomi</taxon>
        <taxon>Actinopterygii</taxon>
        <taxon>Neopterygii</taxon>
        <taxon>Teleostei</taxon>
        <taxon>Neoteleostei</taxon>
        <taxon>Acanthomorphata</taxon>
        <taxon>Ovalentaria</taxon>
        <taxon>Blenniimorphae</taxon>
        <taxon>Blenniiformes</taxon>
        <taxon>Blennioidei</taxon>
        <taxon>Blenniidae</taxon>
        <taxon>Salariinae</taxon>
        <taxon>Salarias</taxon>
    </lineage>
</organism>
<evidence type="ECO:0000313" key="1">
    <source>
        <dbReference type="Ensembl" id="ENSSFAP00005043003.1"/>
    </source>
</evidence>
<reference evidence="1" key="2">
    <citation type="submission" date="2025-09" db="UniProtKB">
        <authorList>
            <consortium name="Ensembl"/>
        </authorList>
    </citation>
    <scope>IDENTIFICATION</scope>
</reference>
<proteinExistence type="predicted"/>
<dbReference type="InParanoid" id="A0A672IMH4"/>
<dbReference type="Ensembl" id="ENSSFAT00005044549.1">
    <property type="protein sequence ID" value="ENSSFAP00005043003.1"/>
    <property type="gene ID" value="ENSSFAG00005021312.1"/>
</dbReference>
<keyword evidence="2" id="KW-1185">Reference proteome</keyword>